<keyword evidence="1" id="KW-1185">Reference proteome</keyword>
<reference evidence="2" key="2">
    <citation type="submission" date="2025-08" db="UniProtKB">
        <authorList>
            <consortium name="RefSeq"/>
        </authorList>
    </citation>
    <scope>IDENTIFICATION</scope>
    <source>
        <tissue evidence="2">Leaf</tissue>
    </source>
</reference>
<dbReference type="KEGG" id="nta:107784838"/>
<dbReference type="OMA" id="VWTSICE"/>
<dbReference type="PaxDb" id="4097-A0A1S3ZAR6"/>
<dbReference type="OrthoDB" id="1934555at2759"/>
<gene>
    <name evidence="2" type="primary">LOC107784838</name>
</gene>
<dbReference type="RefSeq" id="XP_016461511.1">
    <property type="nucleotide sequence ID" value="XM_016606025.2"/>
</dbReference>
<dbReference type="GeneID" id="107784838"/>
<protein>
    <submittedName>
        <fullName evidence="2">Uncharacterized protein At4g00950-like isoform X1</fullName>
    </submittedName>
</protein>
<dbReference type="RefSeq" id="XP_016461511.1">
    <property type="nucleotide sequence ID" value="XM_016606025.1"/>
</dbReference>
<accession>A0A1S3ZAR6</accession>
<dbReference type="Pfam" id="PF05097">
    <property type="entry name" value="DUF688"/>
    <property type="match status" value="1"/>
</dbReference>
<dbReference type="AlphaFoldDB" id="A0A1S3ZAR6"/>
<reference evidence="1" key="1">
    <citation type="journal article" date="2014" name="Nat. Commun.">
        <title>The tobacco genome sequence and its comparison with those of tomato and potato.</title>
        <authorList>
            <person name="Sierro N."/>
            <person name="Battey J.N."/>
            <person name="Ouadi S."/>
            <person name="Bakaher N."/>
            <person name="Bovet L."/>
            <person name="Willig A."/>
            <person name="Goepfert S."/>
            <person name="Peitsch M.C."/>
            <person name="Ivanov N.V."/>
        </authorList>
    </citation>
    <scope>NUCLEOTIDE SEQUENCE [LARGE SCALE GENOMIC DNA]</scope>
</reference>
<organism evidence="1 2">
    <name type="scientific">Nicotiana tabacum</name>
    <name type="common">Common tobacco</name>
    <dbReference type="NCBI Taxonomy" id="4097"/>
    <lineage>
        <taxon>Eukaryota</taxon>
        <taxon>Viridiplantae</taxon>
        <taxon>Streptophyta</taxon>
        <taxon>Embryophyta</taxon>
        <taxon>Tracheophyta</taxon>
        <taxon>Spermatophyta</taxon>
        <taxon>Magnoliopsida</taxon>
        <taxon>eudicotyledons</taxon>
        <taxon>Gunneridae</taxon>
        <taxon>Pentapetalae</taxon>
        <taxon>asterids</taxon>
        <taxon>lamiids</taxon>
        <taxon>Solanales</taxon>
        <taxon>Solanaceae</taxon>
        <taxon>Nicotianoideae</taxon>
        <taxon>Nicotianeae</taxon>
        <taxon>Nicotiana</taxon>
    </lineage>
</organism>
<sequence length="203" mass="23009">MAAKPISSPPKLPLFAMKSPQHSGILTPPLHTLASVPFKWEEEPGKPKPCTDLITLPSSIFNEPKCLEPPPRFYLENTKTPSPTTVREGPYNVLKPKGRGQLGTLVLYKNNNVRRRRGNWWRRYLKRKGGRNKETNVDLTDCGSDCDESGHNSSTVKMARLRRNGSFSSLTQSRPHIWASIYEGFKQVIPWKNKKSKKEVSIV</sequence>
<evidence type="ECO:0000313" key="2">
    <source>
        <dbReference type="RefSeq" id="XP_016461511.1"/>
    </source>
</evidence>
<dbReference type="Proteomes" id="UP000790787">
    <property type="component" value="Chromosome 1"/>
</dbReference>
<dbReference type="InterPro" id="IPR007789">
    <property type="entry name" value="DUF688"/>
</dbReference>
<name>A0A1S3ZAR6_TOBAC</name>
<proteinExistence type="predicted"/>
<evidence type="ECO:0000313" key="1">
    <source>
        <dbReference type="Proteomes" id="UP000790787"/>
    </source>
</evidence>
<dbReference type="PANTHER" id="PTHR34371:SF2">
    <property type="entry name" value="DUF688 FAMILY PROTEIN"/>
    <property type="match status" value="1"/>
</dbReference>
<dbReference type="PANTHER" id="PTHR34371">
    <property type="entry name" value="OS01G0551000 PROTEIN"/>
    <property type="match status" value="1"/>
</dbReference>